<dbReference type="EMBL" id="AMQM01001628">
    <property type="status" value="NOT_ANNOTATED_CDS"/>
    <property type="molecule type" value="Genomic_DNA"/>
</dbReference>
<accession>T1EV91</accession>
<evidence type="ECO:0000313" key="1">
    <source>
        <dbReference type="EMBL" id="ESN94466.1"/>
    </source>
</evidence>
<dbReference type="EMBL" id="KB097571">
    <property type="protein sequence ID" value="ESN94466.1"/>
    <property type="molecule type" value="Genomic_DNA"/>
</dbReference>
<reference evidence="3" key="1">
    <citation type="submission" date="2012-12" db="EMBL/GenBank/DDBJ databases">
        <authorList>
            <person name="Hellsten U."/>
            <person name="Grimwood J."/>
            <person name="Chapman J.A."/>
            <person name="Shapiro H."/>
            <person name="Aerts A."/>
            <person name="Otillar R.P."/>
            <person name="Terry A.Y."/>
            <person name="Boore J.L."/>
            <person name="Simakov O."/>
            <person name="Marletaz F."/>
            <person name="Cho S.-J."/>
            <person name="Edsinger-Gonzales E."/>
            <person name="Havlak P."/>
            <person name="Kuo D.-H."/>
            <person name="Larsson T."/>
            <person name="Lv J."/>
            <person name="Arendt D."/>
            <person name="Savage R."/>
            <person name="Osoegawa K."/>
            <person name="de Jong P."/>
            <person name="Lindberg D.R."/>
            <person name="Seaver E.C."/>
            <person name="Weisblat D.A."/>
            <person name="Putnam N.H."/>
            <person name="Grigoriev I.V."/>
            <person name="Rokhsar D.S."/>
        </authorList>
    </citation>
    <scope>NUCLEOTIDE SEQUENCE</scope>
</reference>
<reference evidence="1 3" key="2">
    <citation type="journal article" date="2013" name="Nature">
        <title>Insights into bilaterian evolution from three spiralian genomes.</title>
        <authorList>
            <person name="Simakov O."/>
            <person name="Marletaz F."/>
            <person name="Cho S.J."/>
            <person name="Edsinger-Gonzales E."/>
            <person name="Havlak P."/>
            <person name="Hellsten U."/>
            <person name="Kuo D.H."/>
            <person name="Larsson T."/>
            <person name="Lv J."/>
            <person name="Arendt D."/>
            <person name="Savage R."/>
            <person name="Osoegawa K."/>
            <person name="de Jong P."/>
            <person name="Grimwood J."/>
            <person name="Chapman J.A."/>
            <person name="Shapiro H."/>
            <person name="Aerts A."/>
            <person name="Otillar R.P."/>
            <person name="Terry A.Y."/>
            <person name="Boore J.L."/>
            <person name="Grigoriev I.V."/>
            <person name="Lindberg D.R."/>
            <person name="Seaver E.C."/>
            <person name="Weisblat D.A."/>
            <person name="Putnam N.H."/>
            <person name="Rokhsar D.S."/>
        </authorList>
    </citation>
    <scope>NUCLEOTIDE SEQUENCE</scope>
</reference>
<gene>
    <name evidence="2" type="primary">20200491</name>
    <name evidence="1" type="ORF">HELRODRAFT_164313</name>
</gene>
<reference evidence="2" key="3">
    <citation type="submission" date="2015-06" db="UniProtKB">
        <authorList>
            <consortium name="EnsemblMetazoa"/>
        </authorList>
    </citation>
    <scope>IDENTIFICATION</scope>
</reference>
<dbReference type="KEGG" id="hro:HELRODRAFT_164313"/>
<dbReference type="Proteomes" id="UP000015101">
    <property type="component" value="Unassembled WGS sequence"/>
</dbReference>
<sequence>MKQPMFSSLSSDQHKLYLQLFQRFTSGPPTSSQDHKQLATFKELHAMVLREQTEYLKYLKQLALLNEADYMFIHPSLHFFFCVYNKMRLRAVSNYPPYYIMHDVLMLANNNLTNNCQFNRPTTIFETGRVSSYEEKQLDRTIGWIKMMKKKRKFMRRTIHEMQKTRPCAKRTACVRCSSCWSMRVSQILCLTYFFGSKCIYVKTLGVLMFLLHMIALMHVEVICWQNKIPDESICEMSVDVDVFMSYPALECLFDNHHPTLSKQWDLPNKNNQMYDPPILIANGKCMGVSYI</sequence>
<evidence type="ECO:0000313" key="3">
    <source>
        <dbReference type="Proteomes" id="UP000015101"/>
    </source>
</evidence>
<dbReference type="EnsemblMetazoa" id="HelroT164313">
    <property type="protein sequence ID" value="HelroP164313"/>
    <property type="gene ID" value="HelroG164313"/>
</dbReference>
<dbReference type="PANTHER" id="PTHR14633">
    <property type="entry name" value="LITTLE ELONGATION COMPLEX SUBUNIT 2"/>
    <property type="match status" value="1"/>
</dbReference>
<name>T1EV91_HELRO</name>
<dbReference type="CTD" id="20200491"/>
<organism evidence="2 3">
    <name type="scientific">Helobdella robusta</name>
    <name type="common">Californian leech</name>
    <dbReference type="NCBI Taxonomy" id="6412"/>
    <lineage>
        <taxon>Eukaryota</taxon>
        <taxon>Metazoa</taxon>
        <taxon>Spiralia</taxon>
        <taxon>Lophotrochozoa</taxon>
        <taxon>Annelida</taxon>
        <taxon>Clitellata</taxon>
        <taxon>Hirudinea</taxon>
        <taxon>Rhynchobdellida</taxon>
        <taxon>Glossiphoniidae</taxon>
        <taxon>Helobdella</taxon>
    </lineage>
</organism>
<dbReference type="GeneID" id="20200491"/>
<dbReference type="PANTHER" id="PTHR14633:SF3">
    <property type="entry name" value="LITTLE ELONGATION COMPLEX SUBUNIT 2"/>
    <property type="match status" value="1"/>
</dbReference>
<keyword evidence="3" id="KW-1185">Reference proteome</keyword>
<dbReference type="AlphaFoldDB" id="T1EV91"/>
<proteinExistence type="predicted"/>
<dbReference type="HOGENOM" id="CLU_954026_0_0_1"/>
<dbReference type="RefSeq" id="XP_009027529.1">
    <property type="nucleotide sequence ID" value="XM_009029281.1"/>
</dbReference>
<evidence type="ECO:0000313" key="2">
    <source>
        <dbReference type="EnsemblMetazoa" id="HelroP164313"/>
    </source>
</evidence>
<protein>
    <submittedName>
        <fullName evidence="1 2">Uncharacterized protein</fullName>
    </submittedName>
</protein>
<dbReference type="InParanoid" id="T1EV91"/>
<dbReference type="OrthoDB" id="6288737at2759"/>